<gene>
    <name evidence="2" type="ORF">METZ01_LOCUS60500</name>
</gene>
<protein>
    <recommendedName>
        <fullName evidence="3">Branched-chain amino acid transport</fullName>
    </recommendedName>
</protein>
<evidence type="ECO:0000313" key="2">
    <source>
        <dbReference type="EMBL" id="SVA07646.1"/>
    </source>
</evidence>
<keyword evidence="1" id="KW-0812">Transmembrane</keyword>
<keyword evidence="1" id="KW-0472">Membrane</keyword>
<accession>A0A381SUL2</accession>
<dbReference type="InterPro" id="IPR008407">
    <property type="entry name" value="Brnchd-chn_aa_trnsp_AzlD"/>
</dbReference>
<name>A0A381SUL2_9ZZZZ</name>
<reference evidence="2" key="1">
    <citation type="submission" date="2018-05" db="EMBL/GenBank/DDBJ databases">
        <authorList>
            <person name="Lanie J.A."/>
            <person name="Ng W.-L."/>
            <person name="Kazmierczak K.M."/>
            <person name="Andrzejewski T.M."/>
            <person name="Davidsen T.M."/>
            <person name="Wayne K.J."/>
            <person name="Tettelin H."/>
            <person name="Glass J.I."/>
            <person name="Rusch D."/>
            <person name="Podicherti R."/>
            <person name="Tsui H.-C.T."/>
            <person name="Winkler M.E."/>
        </authorList>
    </citation>
    <scope>NUCLEOTIDE SEQUENCE</scope>
</reference>
<feature type="transmembrane region" description="Helical" evidence="1">
    <location>
        <begin position="20"/>
        <end position="40"/>
    </location>
</feature>
<sequence>MTVLTFTPRYLPFGMAGKVKIPPILESALTFVPIAVLTSIITQSSLIREGELALHLANHHLLAVLSAFVTALISRRLFVIVTVGLAAFLMAKWLL</sequence>
<evidence type="ECO:0000256" key="1">
    <source>
        <dbReference type="SAM" id="Phobius"/>
    </source>
</evidence>
<dbReference type="EMBL" id="UINC01003592">
    <property type="protein sequence ID" value="SVA07646.1"/>
    <property type="molecule type" value="Genomic_DNA"/>
</dbReference>
<proteinExistence type="predicted"/>
<feature type="transmembrane region" description="Helical" evidence="1">
    <location>
        <begin position="77"/>
        <end position="94"/>
    </location>
</feature>
<organism evidence="2">
    <name type="scientific">marine metagenome</name>
    <dbReference type="NCBI Taxonomy" id="408172"/>
    <lineage>
        <taxon>unclassified sequences</taxon>
        <taxon>metagenomes</taxon>
        <taxon>ecological metagenomes</taxon>
    </lineage>
</organism>
<dbReference type="AlphaFoldDB" id="A0A381SUL2"/>
<keyword evidence="1" id="KW-1133">Transmembrane helix</keyword>
<evidence type="ECO:0008006" key="3">
    <source>
        <dbReference type="Google" id="ProtNLM"/>
    </source>
</evidence>
<dbReference type="Pfam" id="PF05437">
    <property type="entry name" value="AzlD"/>
    <property type="match status" value="1"/>
</dbReference>